<evidence type="ECO:0000259" key="2">
    <source>
        <dbReference type="Pfam" id="PF20263"/>
    </source>
</evidence>
<dbReference type="Proteomes" id="UP000027002">
    <property type="component" value="Chromosome 1"/>
</dbReference>
<evidence type="ECO:0000313" key="4">
    <source>
        <dbReference type="Proteomes" id="UP000027002"/>
    </source>
</evidence>
<protein>
    <recommendedName>
        <fullName evidence="2">LYR motif-containing protein Cup1-like N-terminal domain-containing protein</fullName>
    </recommendedName>
</protein>
<feature type="compositionally biased region" description="Low complexity" evidence="1">
    <location>
        <begin position="125"/>
        <end position="156"/>
    </location>
</feature>
<dbReference type="CDD" id="cd20273">
    <property type="entry name" value="Complex1_LYR_unchar"/>
    <property type="match status" value="1"/>
</dbReference>
<organism evidence="3 4">
    <name type="scientific">Ustilaginoidea virens</name>
    <name type="common">Rice false smut fungus</name>
    <name type="synonym">Villosiclava virens</name>
    <dbReference type="NCBI Taxonomy" id="1159556"/>
    <lineage>
        <taxon>Eukaryota</taxon>
        <taxon>Fungi</taxon>
        <taxon>Dikarya</taxon>
        <taxon>Ascomycota</taxon>
        <taxon>Pezizomycotina</taxon>
        <taxon>Sordariomycetes</taxon>
        <taxon>Hypocreomycetidae</taxon>
        <taxon>Hypocreales</taxon>
        <taxon>Clavicipitaceae</taxon>
        <taxon>Ustilaginoidea</taxon>
    </lineage>
</organism>
<dbReference type="AlphaFoldDB" id="A0A8E5HIL4"/>
<gene>
    <name evidence="3" type="ORF">UV8b_00239</name>
</gene>
<dbReference type="RefSeq" id="XP_042993671.1">
    <property type="nucleotide sequence ID" value="XM_043137737.1"/>
</dbReference>
<dbReference type="Pfam" id="PF20263">
    <property type="entry name" value="LYRM2-like"/>
    <property type="match status" value="1"/>
</dbReference>
<dbReference type="KEGG" id="uvi:66061017"/>
<proteinExistence type="predicted"/>
<accession>A0A8E5HIL4</accession>
<keyword evidence="4" id="KW-1185">Reference proteome</keyword>
<reference evidence="3" key="1">
    <citation type="submission" date="2020-03" db="EMBL/GenBank/DDBJ databases">
        <title>A mixture of massive structural variations and highly conserved coding sequences in Ustilaginoidea virens genome.</title>
        <authorList>
            <person name="Zhang K."/>
            <person name="Zhao Z."/>
            <person name="Zhang Z."/>
            <person name="Li Y."/>
            <person name="Hsiang T."/>
            <person name="Sun W."/>
        </authorList>
    </citation>
    <scope>NUCLEOTIDE SEQUENCE</scope>
    <source>
        <strain evidence="3">UV-8b</strain>
    </source>
</reference>
<dbReference type="InterPro" id="IPR046896">
    <property type="entry name" value="Cup1-like_N"/>
</dbReference>
<feature type="domain" description="LYR motif-containing protein Cup1-like N-terminal" evidence="2">
    <location>
        <begin position="17"/>
        <end position="98"/>
    </location>
</feature>
<evidence type="ECO:0000256" key="1">
    <source>
        <dbReference type="SAM" id="MobiDB-lite"/>
    </source>
</evidence>
<sequence length="395" mass="44536">MPAPVYHLPQHLTPLQIYRHLLREATYLPPSFRATVDSTIRKRFHGNRKDGPHTKARLKKAMSTLRTLRAANSGDKTAMEGLIMKGFGRTGSRRRELMVHFVKSGGPADSDALESLLDQADDDNNSNNNNNNNDNNNNKPPPGSSCSGHPSPESPSQSLKVKKTHSGKKNSFFEKWDQPKLLQFLNSQKQQQRDTKGTTSWLGSSVKTVNPNQFVPETNIWGKPPAEVLVRTKRAHWWRRSADKMMPPLGNGEWELLRRLSSGAQDGADWAVPRRRAYPMSNAPASWEWEQYATLPIGRVEQPKTLSRQRRTGHYDAGPYGGHARSTRLSSRWFRRVYNRTWQLTAKMEQHPATLQYAITWGSASCDLPDATEAQSCVFEGLDKQGNKADSEPVS</sequence>
<evidence type="ECO:0000313" key="3">
    <source>
        <dbReference type="EMBL" id="QUC15998.1"/>
    </source>
</evidence>
<dbReference type="GeneID" id="66061017"/>
<feature type="region of interest" description="Disordered" evidence="1">
    <location>
        <begin position="119"/>
        <end position="173"/>
    </location>
</feature>
<dbReference type="EMBL" id="CP072753">
    <property type="protein sequence ID" value="QUC15998.1"/>
    <property type="molecule type" value="Genomic_DNA"/>
</dbReference>
<name>A0A8E5HIL4_USTVR</name>
<dbReference type="OrthoDB" id="5521299at2759"/>